<accession>A0A0E9XVA5</accession>
<name>A0A0E9XVA5_ANGAN</name>
<reference evidence="1" key="1">
    <citation type="submission" date="2014-11" db="EMBL/GenBank/DDBJ databases">
        <authorList>
            <person name="Amaro Gonzalez C."/>
        </authorList>
    </citation>
    <scope>NUCLEOTIDE SEQUENCE</scope>
</reference>
<protein>
    <submittedName>
        <fullName evidence="1">Uncharacterized protein</fullName>
    </submittedName>
</protein>
<reference evidence="1" key="2">
    <citation type="journal article" date="2015" name="Fish Shellfish Immunol.">
        <title>Early steps in the European eel (Anguilla anguilla)-Vibrio vulnificus interaction in the gills: Role of the RtxA13 toxin.</title>
        <authorList>
            <person name="Callol A."/>
            <person name="Pajuelo D."/>
            <person name="Ebbesson L."/>
            <person name="Teles M."/>
            <person name="MacKenzie S."/>
            <person name="Amaro C."/>
        </authorList>
    </citation>
    <scope>NUCLEOTIDE SEQUENCE</scope>
</reference>
<sequence length="30" mass="3574">MYCVKVHLRLNIVCTSIKCDDEHFSQCKLF</sequence>
<proteinExistence type="predicted"/>
<dbReference type="EMBL" id="GBXM01002812">
    <property type="protein sequence ID" value="JAI05766.1"/>
    <property type="molecule type" value="Transcribed_RNA"/>
</dbReference>
<evidence type="ECO:0000313" key="1">
    <source>
        <dbReference type="EMBL" id="JAI05766.1"/>
    </source>
</evidence>
<dbReference type="AlphaFoldDB" id="A0A0E9XVA5"/>
<organism evidence="1">
    <name type="scientific">Anguilla anguilla</name>
    <name type="common">European freshwater eel</name>
    <name type="synonym">Muraena anguilla</name>
    <dbReference type="NCBI Taxonomy" id="7936"/>
    <lineage>
        <taxon>Eukaryota</taxon>
        <taxon>Metazoa</taxon>
        <taxon>Chordata</taxon>
        <taxon>Craniata</taxon>
        <taxon>Vertebrata</taxon>
        <taxon>Euteleostomi</taxon>
        <taxon>Actinopterygii</taxon>
        <taxon>Neopterygii</taxon>
        <taxon>Teleostei</taxon>
        <taxon>Anguilliformes</taxon>
        <taxon>Anguillidae</taxon>
        <taxon>Anguilla</taxon>
    </lineage>
</organism>